<accession>A0A672NI27</accession>
<dbReference type="InterPro" id="IPR036823">
    <property type="entry name" value="Ribosomal_uS7_dom_sf"/>
</dbReference>
<evidence type="ECO:0000256" key="1">
    <source>
        <dbReference type="ARBA" id="ARBA00007151"/>
    </source>
</evidence>
<protein>
    <submittedName>
        <fullName evidence="5">Mitochondrial ribosomal protein S7</fullName>
    </submittedName>
</protein>
<dbReference type="Proteomes" id="UP000472262">
    <property type="component" value="Unassembled WGS sequence"/>
</dbReference>
<reference evidence="5" key="1">
    <citation type="submission" date="2025-08" db="UniProtKB">
        <authorList>
            <consortium name="Ensembl"/>
        </authorList>
    </citation>
    <scope>IDENTIFICATION</scope>
</reference>
<dbReference type="Pfam" id="PF00177">
    <property type="entry name" value="Ribosomal_S7"/>
    <property type="match status" value="1"/>
</dbReference>
<reference evidence="5" key="2">
    <citation type="submission" date="2025-09" db="UniProtKB">
        <authorList>
            <consortium name="Ensembl"/>
        </authorList>
    </citation>
    <scope>IDENTIFICATION</scope>
</reference>
<evidence type="ECO:0000313" key="5">
    <source>
        <dbReference type="Ensembl" id="ENSSGRP00000050889.1"/>
    </source>
</evidence>
<evidence type="ECO:0000256" key="2">
    <source>
        <dbReference type="ARBA" id="ARBA00022980"/>
    </source>
</evidence>
<evidence type="ECO:0000259" key="4">
    <source>
        <dbReference type="Pfam" id="PF00177"/>
    </source>
</evidence>
<dbReference type="SUPFAM" id="SSF47973">
    <property type="entry name" value="Ribosomal protein S7"/>
    <property type="match status" value="1"/>
</dbReference>
<evidence type="ECO:0000256" key="3">
    <source>
        <dbReference type="ARBA" id="ARBA00023274"/>
    </source>
</evidence>
<proteinExistence type="inferred from homology"/>
<dbReference type="Gene3D" id="1.10.455.10">
    <property type="entry name" value="Ribosomal protein S7 domain"/>
    <property type="match status" value="1"/>
</dbReference>
<feature type="domain" description="Small ribosomal subunit protein uS7" evidence="4">
    <location>
        <begin position="66"/>
        <end position="102"/>
    </location>
</feature>
<keyword evidence="6" id="KW-1185">Reference proteome</keyword>
<sequence>MAASVRYLLKPWTPSLCLVRWSRYNPYYLDPDPSKDARVPESELSPEDKELQELKTVRPIKAALASDSSSAFNDPLISKFINMMMQDGNKILARGIMTQTLSNNGVYSYYKCKNAKYLF</sequence>
<organism evidence="5 6">
    <name type="scientific">Sinocyclocheilus grahami</name>
    <name type="common">Dianchi golden-line fish</name>
    <name type="synonym">Barbus grahami</name>
    <dbReference type="NCBI Taxonomy" id="75366"/>
    <lineage>
        <taxon>Eukaryota</taxon>
        <taxon>Metazoa</taxon>
        <taxon>Chordata</taxon>
        <taxon>Craniata</taxon>
        <taxon>Vertebrata</taxon>
        <taxon>Euteleostomi</taxon>
        <taxon>Actinopterygii</taxon>
        <taxon>Neopterygii</taxon>
        <taxon>Teleostei</taxon>
        <taxon>Ostariophysi</taxon>
        <taxon>Cypriniformes</taxon>
        <taxon>Cyprinidae</taxon>
        <taxon>Cyprininae</taxon>
        <taxon>Sinocyclocheilus</taxon>
    </lineage>
</organism>
<keyword evidence="2" id="KW-0689">Ribosomal protein</keyword>
<dbReference type="AlphaFoldDB" id="A0A672NI27"/>
<dbReference type="GO" id="GO:1990904">
    <property type="term" value="C:ribonucleoprotein complex"/>
    <property type="evidence" value="ECO:0007669"/>
    <property type="project" value="UniProtKB-KW"/>
</dbReference>
<comment type="similarity">
    <text evidence="1">Belongs to the universal ribosomal protein uS7 family.</text>
</comment>
<dbReference type="InParanoid" id="A0A672NI27"/>
<dbReference type="Ensembl" id="ENSSGRT00000054358.1">
    <property type="protein sequence ID" value="ENSSGRP00000050889.1"/>
    <property type="gene ID" value="ENSSGRG00000026937.1"/>
</dbReference>
<keyword evidence="3" id="KW-0687">Ribonucleoprotein</keyword>
<dbReference type="GO" id="GO:0005840">
    <property type="term" value="C:ribosome"/>
    <property type="evidence" value="ECO:0007669"/>
    <property type="project" value="UniProtKB-KW"/>
</dbReference>
<evidence type="ECO:0000313" key="6">
    <source>
        <dbReference type="Proteomes" id="UP000472262"/>
    </source>
</evidence>
<name>A0A672NI27_SINGR</name>
<dbReference type="InterPro" id="IPR023798">
    <property type="entry name" value="Ribosomal_uS7_dom"/>
</dbReference>